<proteinExistence type="predicted"/>
<gene>
    <name evidence="12" type="ORF">RM423_15745</name>
</gene>
<dbReference type="EMBL" id="JAVREH010000023">
    <property type="protein sequence ID" value="MDT0262849.1"/>
    <property type="molecule type" value="Genomic_DNA"/>
</dbReference>
<dbReference type="InterPro" id="IPR036922">
    <property type="entry name" value="Rieske_2Fe-2S_sf"/>
</dbReference>
<evidence type="ECO:0000256" key="4">
    <source>
        <dbReference type="ARBA" id="ARBA00022723"/>
    </source>
</evidence>
<feature type="compositionally biased region" description="Low complexity" evidence="10">
    <location>
        <begin position="48"/>
        <end position="64"/>
    </location>
</feature>
<keyword evidence="6" id="KW-0411">Iron-sulfur</keyword>
<comment type="function">
    <text evidence="1">Iron-sulfur subunit of the cytochrome bc1 complex, an essential component of the respiratory electron transport chain required for ATP synthesis. The bc1 complex catalyzes the oxidation of menaquinol and the reduction of cytochrome c in the respiratory chain. The bc1 complex operates through a Q-cycle mechanism that couples electron transfer to generation of the proton gradient that drives ATP synthesis.</text>
</comment>
<dbReference type="Gene3D" id="2.102.10.10">
    <property type="entry name" value="Rieske [2Fe-2S] iron-sulphur domain"/>
    <property type="match status" value="1"/>
</dbReference>
<evidence type="ECO:0000259" key="11">
    <source>
        <dbReference type="PROSITE" id="PS51296"/>
    </source>
</evidence>
<evidence type="ECO:0000256" key="6">
    <source>
        <dbReference type="ARBA" id="ARBA00023014"/>
    </source>
</evidence>
<evidence type="ECO:0000256" key="3">
    <source>
        <dbReference type="ARBA" id="ARBA00022714"/>
    </source>
</evidence>
<evidence type="ECO:0000256" key="8">
    <source>
        <dbReference type="ARBA" id="ARBA00029586"/>
    </source>
</evidence>
<dbReference type="CDD" id="cd03467">
    <property type="entry name" value="Rieske"/>
    <property type="match status" value="1"/>
</dbReference>
<dbReference type="RefSeq" id="WP_311423996.1">
    <property type="nucleotide sequence ID" value="NZ_JAVREH010000023.1"/>
</dbReference>
<dbReference type="InterPro" id="IPR006311">
    <property type="entry name" value="TAT_signal"/>
</dbReference>
<feature type="region of interest" description="Disordered" evidence="10">
    <location>
        <begin position="42"/>
        <end position="70"/>
    </location>
</feature>
<evidence type="ECO:0000256" key="5">
    <source>
        <dbReference type="ARBA" id="ARBA00023004"/>
    </source>
</evidence>
<comment type="cofactor">
    <cofactor evidence="9">
        <name>[2Fe-2S] cluster</name>
        <dbReference type="ChEBI" id="CHEBI:190135"/>
    </cofactor>
</comment>
<evidence type="ECO:0000313" key="12">
    <source>
        <dbReference type="EMBL" id="MDT0262849.1"/>
    </source>
</evidence>
<dbReference type="SUPFAM" id="SSF50022">
    <property type="entry name" value="ISP domain"/>
    <property type="match status" value="1"/>
</dbReference>
<keyword evidence="3" id="KW-0001">2Fe-2S</keyword>
<evidence type="ECO:0000256" key="10">
    <source>
        <dbReference type="SAM" id="MobiDB-lite"/>
    </source>
</evidence>
<keyword evidence="13" id="KW-1185">Reference proteome</keyword>
<evidence type="ECO:0000256" key="2">
    <source>
        <dbReference type="ARBA" id="ARBA00015816"/>
    </source>
</evidence>
<keyword evidence="4" id="KW-0479">Metal-binding</keyword>
<accession>A0ABU2JEF4</accession>
<dbReference type="PROSITE" id="PS51296">
    <property type="entry name" value="RIESKE"/>
    <property type="match status" value="1"/>
</dbReference>
<keyword evidence="5" id="KW-0408">Iron</keyword>
<name>A0ABU2JEF4_9ACTN</name>
<keyword evidence="7" id="KW-1015">Disulfide bond</keyword>
<dbReference type="InterPro" id="IPR017941">
    <property type="entry name" value="Rieske_2Fe-2S"/>
</dbReference>
<evidence type="ECO:0000256" key="9">
    <source>
        <dbReference type="ARBA" id="ARBA00034078"/>
    </source>
</evidence>
<evidence type="ECO:0000313" key="13">
    <source>
        <dbReference type="Proteomes" id="UP001183176"/>
    </source>
</evidence>
<dbReference type="InterPro" id="IPR014349">
    <property type="entry name" value="Rieske_Fe-S_prot"/>
</dbReference>
<sequence length="181" mass="16657">MSNAENGGRILSGGVSRRNVLTAGVVGVGGLALAGCSQAAQPGSDTVTTPATTASSAGAGASGSASGGASGSATAGAGSSAAAAGPALAKLSDIKVGEAIAATGADGSKIIISRPTATTVAGFSAICTHQGCAVAPAGKQLDCPCHGSVFDVTTGAVLNGPASRPLPAVKVAISGTNIVAG</sequence>
<protein>
    <recommendedName>
        <fullName evidence="2">Cytochrome bc1 complex Rieske iron-sulfur subunit</fullName>
    </recommendedName>
    <alternativeName>
        <fullName evidence="8">Cytochrome bc1 reductase complex subunit QcrA</fullName>
    </alternativeName>
</protein>
<dbReference type="Proteomes" id="UP001183176">
    <property type="component" value="Unassembled WGS sequence"/>
</dbReference>
<dbReference type="Pfam" id="PF00355">
    <property type="entry name" value="Rieske"/>
    <property type="match status" value="1"/>
</dbReference>
<dbReference type="PROSITE" id="PS51318">
    <property type="entry name" value="TAT"/>
    <property type="match status" value="1"/>
</dbReference>
<dbReference type="PRINTS" id="PR00162">
    <property type="entry name" value="RIESKE"/>
</dbReference>
<comment type="caution">
    <text evidence="12">The sequence shown here is derived from an EMBL/GenBank/DDBJ whole genome shotgun (WGS) entry which is preliminary data.</text>
</comment>
<dbReference type="PANTHER" id="PTHR10134">
    <property type="entry name" value="CYTOCHROME B-C1 COMPLEX SUBUNIT RIESKE, MITOCHONDRIAL"/>
    <property type="match status" value="1"/>
</dbReference>
<reference evidence="13" key="1">
    <citation type="submission" date="2023-07" db="EMBL/GenBank/DDBJ databases">
        <title>30 novel species of actinomycetes from the DSMZ collection.</title>
        <authorList>
            <person name="Nouioui I."/>
        </authorList>
    </citation>
    <scope>NUCLEOTIDE SEQUENCE [LARGE SCALE GENOMIC DNA]</scope>
    <source>
        <strain evidence="13">DSM 44399</strain>
    </source>
</reference>
<feature type="domain" description="Rieske" evidence="11">
    <location>
        <begin position="86"/>
        <end position="180"/>
    </location>
</feature>
<organism evidence="12 13">
    <name type="scientific">Jatrophihabitans lederbergiae</name>
    <dbReference type="NCBI Taxonomy" id="3075547"/>
    <lineage>
        <taxon>Bacteria</taxon>
        <taxon>Bacillati</taxon>
        <taxon>Actinomycetota</taxon>
        <taxon>Actinomycetes</taxon>
        <taxon>Jatrophihabitantales</taxon>
        <taxon>Jatrophihabitantaceae</taxon>
        <taxon>Jatrophihabitans</taxon>
    </lineage>
</organism>
<evidence type="ECO:0000256" key="7">
    <source>
        <dbReference type="ARBA" id="ARBA00023157"/>
    </source>
</evidence>
<dbReference type="InterPro" id="IPR005805">
    <property type="entry name" value="Rieske_Fe-S_prot_C"/>
</dbReference>
<evidence type="ECO:0000256" key="1">
    <source>
        <dbReference type="ARBA" id="ARBA00002494"/>
    </source>
</evidence>